<dbReference type="EMBL" id="FOLM01000002">
    <property type="protein sequence ID" value="SFC23097.1"/>
    <property type="molecule type" value="Genomic_DNA"/>
</dbReference>
<dbReference type="Gene3D" id="1.10.10.10">
    <property type="entry name" value="Winged helix-like DNA-binding domain superfamily/Winged helix DNA-binding domain"/>
    <property type="match status" value="1"/>
</dbReference>
<dbReference type="SMART" id="SM00345">
    <property type="entry name" value="HTH_GNTR"/>
    <property type="match status" value="1"/>
</dbReference>
<dbReference type="RefSeq" id="WP_093837667.1">
    <property type="nucleotide sequence ID" value="NZ_FOLM01000002.1"/>
</dbReference>
<dbReference type="InterPro" id="IPR011663">
    <property type="entry name" value="UTRA"/>
</dbReference>
<keyword evidence="2" id="KW-0238">DNA-binding</keyword>
<evidence type="ECO:0000259" key="4">
    <source>
        <dbReference type="PROSITE" id="PS50949"/>
    </source>
</evidence>
<name>A0A1I1HGF8_9ACTN</name>
<dbReference type="InterPro" id="IPR036390">
    <property type="entry name" value="WH_DNA-bd_sf"/>
</dbReference>
<dbReference type="InterPro" id="IPR000524">
    <property type="entry name" value="Tscrpt_reg_HTH_GntR"/>
</dbReference>
<keyword evidence="6" id="KW-1185">Reference proteome</keyword>
<dbReference type="AlphaFoldDB" id="A0A1I1HGF8"/>
<reference evidence="5 6" key="1">
    <citation type="submission" date="2016-10" db="EMBL/GenBank/DDBJ databases">
        <authorList>
            <person name="de Groot N.N."/>
        </authorList>
    </citation>
    <scope>NUCLEOTIDE SEQUENCE [LARGE SCALE GENOMIC DNA]</scope>
    <source>
        <strain evidence="5 6">CGMCC 4.5739</strain>
    </source>
</reference>
<dbReference type="Pfam" id="PF07702">
    <property type="entry name" value="UTRA"/>
    <property type="match status" value="1"/>
</dbReference>
<organism evidence="5 6">
    <name type="scientific">Streptomyces aidingensis</name>
    <dbReference type="NCBI Taxonomy" id="910347"/>
    <lineage>
        <taxon>Bacteria</taxon>
        <taxon>Bacillati</taxon>
        <taxon>Actinomycetota</taxon>
        <taxon>Actinomycetes</taxon>
        <taxon>Kitasatosporales</taxon>
        <taxon>Streptomycetaceae</taxon>
        <taxon>Streptomyces</taxon>
    </lineage>
</organism>
<gene>
    <name evidence="5" type="ORF">SAMN05421773_102380</name>
</gene>
<keyword evidence="3" id="KW-0804">Transcription</keyword>
<dbReference type="GO" id="GO:0003677">
    <property type="term" value="F:DNA binding"/>
    <property type="evidence" value="ECO:0007669"/>
    <property type="project" value="UniProtKB-KW"/>
</dbReference>
<proteinExistence type="predicted"/>
<dbReference type="GO" id="GO:0045892">
    <property type="term" value="P:negative regulation of DNA-templated transcription"/>
    <property type="evidence" value="ECO:0007669"/>
    <property type="project" value="TreeGrafter"/>
</dbReference>
<dbReference type="SMART" id="SM00866">
    <property type="entry name" value="UTRA"/>
    <property type="match status" value="1"/>
</dbReference>
<dbReference type="PANTHER" id="PTHR44846">
    <property type="entry name" value="MANNOSYL-D-GLYCERATE TRANSPORT/METABOLISM SYSTEM REPRESSOR MNGR-RELATED"/>
    <property type="match status" value="1"/>
</dbReference>
<feature type="domain" description="HTH gntR-type" evidence="4">
    <location>
        <begin position="2"/>
        <end position="70"/>
    </location>
</feature>
<accession>A0A1I1HGF8</accession>
<dbReference type="Proteomes" id="UP000199207">
    <property type="component" value="Unassembled WGS sequence"/>
</dbReference>
<dbReference type="CDD" id="cd07377">
    <property type="entry name" value="WHTH_GntR"/>
    <property type="match status" value="1"/>
</dbReference>
<protein>
    <submittedName>
        <fullName evidence="5">GntR family transcriptional regulator</fullName>
    </submittedName>
</protein>
<evidence type="ECO:0000313" key="5">
    <source>
        <dbReference type="EMBL" id="SFC23097.1"/>
    </source>
</evidence>
<dbReference type="STRING" id="910347.SAMN05421773_102380"/>
<dbReference type="GO" id="GO:0003700">
    <property type="term" value="F:DNA-binding transcription factor activity"/>
    <property type="evidence" value="ECO:0007669"/>
    <property type="project" value="InterPro"/>
</dbReference>
<evidence type="ECO:0000256" key="2">
    <source>
        <dbReference type="ARBA" id="ARBA00023125"/>
    </source>
</evidence>
<sequence length="252" mass="27244">MVRGYRELADELEQRINAGEFRQGGTLPRISELEERYGLARQTVRDAIAVLADKGLVYTRRKAGTIVRHRTPVLIPLSRYGRVLSPGGTKGPWETATAAQGLDGSVELVDVRHETAEGAPSGVRDLGSEDVVRRTRHALIRPDDVVQIQHAWYARDLAESAGLAGRRKIDGGVYAALSAAGHVPATASETVSARMPTEQEAGRLGVGGKIPVLCIERLTKDSAGRPLEFLRVVTPADRVRLVYGNLPLAGTE</sequence>
<keyword evidence="1" id="KW-0805">Transcription regulation</keyword>
<dbReference type="OrthoDB" id="3214900at2"/>
<dbReference type="SUPFAM" id="SSF46785">
    <property type="entry name" value="Winged helix' DNA-binding domain"/>
    <property type="match status" value="1"/>
</dbReference>
<evidence type="ECO:0000313" key="6">
    <source>
        <dbReference type="Proteomes" id="UP000199207"/>
    </source>
</evidence>
<evidence type="ECO:0000256" key="3">
    <source>
        <dbReference type="ARBA" id="ARBA00023163"/>
    </source>
</evidence>
<dbReference type="PROSITE" id="PS50949">
    <property type="entry name" value="HTH_GNTR"/>
    <property type="match status" value="1"/>
</dbReference>
<dbReference type="Pfam" id="PF00392">
    <property type="entry name" value="GntR"/>
    <property type="match status" value="1"/>
</dbReference>
<dbReference type="InterPro" id="IPR036388">
    <property type="entry name" value="WH-like_DNA-bd_sf"/>
</dbReference>
<dbReference type="Gene3D" id="3.40.1410.10">
    <property type="entry name" value="Chorismate lyase-like"/>
    <property type="match status" value="1"/>
</dbReference>
<dbReference type="PANTHER" id="PTHR44846:SF17">
    <property type="entry name" value="GNTR-FAMILY TRANSCRIPTIONAL REGULATOR"/>
    <property type="match status" value="1"/>
</dbReference>
<dbReference type="InterPro" id="IPR050679">
    <property type="entry name" value="Bact_HTH_transcr_reg"/>
</dbReference>
<dbReference type="PRINTS" id="PR00035">
    <property type="entry name" value="HTHGNTR"/>
</dbReference>
<evidence type="ECO:0000256" key="1">
    <source>
        <dbReference type="ARBA" id="ARBA00023015"/>
    </source>
</evidence>
<dbReference type="SUPFAM" id="SSF64288">
    <property type="entry name" value="Chorismate lyase-like"/>
    <property type="match status" value="1"/>
</dbReference>
<dbReference type="InterPro" id="IPR028978">
    <property type="entry name" value="Chorismate_lyase_/UTRA_dom_sf"/>
</dbReference>